<comment type="subcellular location">
    <subcellularLocation>
        <location evidence="1">Cytoplasm</location>
    </subcellularLocation>
</comment>
<evidence type="ECO:0000256" key="7">
    <source>
        <dbReference type="ARBA" id="ARBA00022741"/>
    </source>
</evidence>
<gene>
    <name evidence="18" type="ORF">KSU1_A0025</name>
</gene>
<feature type="domain" description="Mur ligase N-terminal catalytic" evidence="15">
    <location>
        <begin position="66"/>
        <end position="169"/>
    </location>
</feature>
<dbReference type="InterPro" id="IPR050061">
    <property type="entry name" value="MurCDEF_pg_biosynth"/>
</dbReference>
<dbReference type="GO" id="GO:0005524">
    <property type="term" value="F:ATP binding"/>
    <property type="evidence" value="ECO:0007669"/>
    <property type="project" value="UniProtKB-KW"/>
</dbReference>
<name>I3IGE7_9BACT</name>
<keyword evidence="7" id="KW-0547">Nucleotide-binding</keyword>
<organism evidence="18 19">
    <name type="scientific">Candidatus Jettenia caeni</name>
    <dbReference type="NCBI Taxonomy" id="247490"/>
    <lineage>
        <taxon>Bacteria</taxon>
        <taxon>Pseudomonadati</taxon>
        <taxon>Planctomycetota</taxon>
        <taxon>Candidatus Brocadiia</taxon>
        <taxon>Candidatus Brocadiales</taxon>
        <taxon>Candidatus Brocadiaceae</taxon>
        <taxon>Candidatus Jettenia</taxon>
    </lineage>
</organism>
<dbReference type="GO" id="GO:0005737">
    <property type="term" value="C:cytoplasm"/>
    <property type="evidence" value="ECO:0007669"/>
    <property type="project" value="UniProtKB-SubCell"/>
</dbReference>
<feature type="domain" description="Mur ligase C-terminal" evidence="16">
    <location>
        <begin position="367"/>
        <end position="499"/>
    </location>
</feature>
<evidence type="ECO:0000259" key="17">
    <source>
        <dbReference type="Pfam" id="PF08245"/>
    </source>
</evidence>
<keyword evidence="6" id="KW-0132">Cell division</keyword>
<accession>I3IGE7</accession>
<dbReference type="InterPro" id="IPR013221">
    <property type="entry name" value="Mur_ligase_cen"/>
</dbReference>
<dbReference type="PANTHER" id="PTHR43445:SF3">
    <property type="entry name" value="UDP-N-ACETYLMURAMATE--L-ALANINE LIGASE"/>
    <property type="match status" value="1"/>
</dbReference>
<keyword evidence="9" id="KW-0133">Cell shape</keyword>
<dbReference type="Proteomes" id="UP000002985">
    <property type="component" value="Unassembled WGS sequence"/>
</dbReference>
<evidence type="ECO:0000256" key="10">
    <source>
        <dbReference type="ARBA" id="ARBA00022984"/>
    </source>
</evidence>
<dbReference type="eggNOG" id="COG0773">
    <property type="taxonomic scope" value="Bacteria"/>
</dbReference>
<evidence type="ECO:0000256" key="12">
    <source>
        <dbReference type="ARBA" id="ARBA00023316"/>
    </source>
</evidence>
<dbReference type="InterPro" id="IPR000713">
    <property type="entry name" value="Mur_ligase_N"/>
</dbReference>
<dbReference type="InterPro" id="IPR005758">
    <property type="entry name" value="UDP-N-AcMur_Ala_ligase_MurC"/>
</dbReference>
<dbReference type="GO" id="GO:0008763">
    <property type="term" value="F:UDP-N-acetylmuramate-L-alanine ligase activity"/>
    <property type="evidence" value="ECO:0007669"/>
    <property type="project" value="UniProtKB-UniRule"/>
</dbReference>
<dbReference type="STRING" id="247490.KSU1_A0025"/>
<evidence type="ECO:0000256" key="8">
    <source>
        <dbReference type="ARBA" id="ARBA00022840"/>
    </source>
</evidence>
<dbReference type="Gene3D" id="3.90.190.20">
    <property type="entry name" value="Mur ligase, C-terminal domain"/>
    <property type="match status" value="1"/>
</dbReference>
<dbReference type="PANTHER" id="PTHR43445">
    <property type="entry name" value="UDP-N-ACETYLMURAMATE--L-ALANINE LIGASE-RELATED"/>
    <property type="match status" value="1"/>
</dbReference>
<keyword evidence="19" id="KW-1185">Reference proteome</keyword>
<dbReference type="SUPFAM" id="SSF51984">
    <property type="entry name" value="MurCD N-terminal domain"/>
    <property type="match status" value="1"/>
</dbReference>
<dbReference type="InterPro" id="IPR004101">
    <property type="entry name" value="Mur_ligase_C"/>
</dbReference>
<keyword evidence="4" id="KW-0963">Cytoplasm</keyword>
<evidence type="ECO:0000256" key="2">
    <source>
        <dbReference type="ARBA" id="ARBA00004752"/>
    </source>
</evidence>
<feature type="domain" description="Mur ligase central" evidence="17">
    <location>
        <begin position="173"/>
        <end position="345"/>
    </location>
</feature>
<keyword evidence="11" id="KW-0131">Cell cycle</keyword>
<evidence type="ECO:0000256" key="11">
    <source>
        <dbReference type="ARBA" id="ARBA00023306"/>
    </source>
</evidence>
<evidence type="ECO:0000256" key="6">
    <source>
        <dbReference type="ARBA" id="ARBA00022618"/>
    </source>
</evidence>
<dbReference type="AlphaFoldDB" id="I3IGE7"/>
<dbReference type="GO" id="GO:0009252">
    <property type="term" value="P:peptidoglycan biosynthetic process"/>
    <property type="evidence" value="ECO:0007669"/>
    <property type="project" value="UniProtKB-UniRule"/>
</dbReference>
<dbReference type="GO" id="GO:0051301">
    <property type="term" value="P:cell division"/>
    <property type="evidence" value="ECO:0007669"/>
    <property type="project" value="UniProtKB-KW"/>
</dbReference>
<evidence type="ECO:0000256" key="1">
    <source>
        <dbReference type="ARBA" id="ARBA00004496"/>
    </source>
</evidence>
<protein>
    <recommendedName>
        <fullName evidence="3 14">UDP-N-acetylmuramate--L-alanine ligase</fullName>
        <ecNumber evidence="3 14">6.3.2.8</ecNumber>
    </recommendedName>
</protein>
<evidence type="ECO:0000256" key="14">
    <source>
        <dbReference type="NCBIfam" id="TIGR01082"/>
    </source>
</evidence>
<dbReference type="SUPFAM" id="SSF53244">
    <property type="entry name" value="MurD-like peptide ligases, peptide-binding domain"/>
    <property type="match status" value="1"/>
</dbReference>
<comment type="pathway">
    <text evidence="2">Cell wall biogenesis; peptidoglycan biosynthesis.</text>
</comment>
<dbReference type="EC" id="6.3.2.8" evidence="3 14"/>
<reference evidence="18 19" key="1">
    <citation type="journal article" date="2012" name="FEBS Lett.">
        <title>Anammox organism KSU-1 expresses a NirK-type copper-containing nitrite reductase instead of a NirS-type with cytochrome cd1.</title>
        <authorList>
            <person name="Hira D."/>
            <person name="Toh H."/>
            <person name="Migita C.T."/>
            <person name="Okubo H."/>
            <person name="Nishiyama T."/>
            <person name="Hattori M."/>
            <person name="Furukawa K."/>
            <person name="Fujii T."/>
        </authorList>
    </citation>
    <scope>NUCLEOTIDE SEQUENCE [LARGE SCALE GENOMIC DNA]</scope>
</reference>
<dbReference type="GO" id="GO:0008360">
    <property type="term" value="P:regulation of cell shape"/>
    <property type="evidence" value="ECO:0007669"/>
    <property type="project" value="UniProtKB-KW"/>
</dbReference>
<evidence type="ECO:0000313" key="19">
    <source>
        <dbReference type="Proteomes" id="UP000002985"/>
    </source>
</evidence>
<dbReference type="Pfam" id="PF08245">
    <property type="entry name" value="Mur_ligase_M"/>
    <property type="match status" value="1"/>
</dbReference>
<dbReference type="UniPathway" id="UPA00219"/>
<dbReference type="InterPro" id="IPR036615">
    <property type="entry name" value="Mur_ligase_C_dom_sf"/>
</dbReference>
<evidence type="ECO:0000313" key="18">
    <source>
        <dbReference type="EMBL" id="GAB60792.1"/>
    </source>
</evidence>
<evidence type="ECO:0000259" key="16">
    <source>
        <dbReference type="Pfam" id="PF02875"/>
    </source>
</evidence>
<dbReference type="Gene3D" id="3.40.50.720">
    <property type="entry name" value="NAD(P)-binding Rossmann-like Domain"/>
    <property type="match status" value="1"/>
</dbReference>
<dbReference type="Pfam" id="PF02875">
    <property type="entry name" value="Mur_ligase_C"/>
    <property type="match status" value="1"/>
</dbReference>
<dbReference type="Pfam" id="PF01225">
    <property type="entry name" value="Mur_ligase"/>
    <property type="match status" value="1"/>
</dbReference>
<comment type="caution">
    <text evidence="18">The sequence shown here is derived from an EMBL/GenBank/DDBJ whole genome shotgun (WGS) entry which is preliminary data.</text>
</comment>
<dbReference type="SUPFAM" id="SSF53623">
    <property type="entry name" value="MurD-like peptide ligases, catalytic domain"/>
    <property type="match status" value="1"/>
</dbReference>
<dbReference type="Gene3D" id="3.40.1190.10">
    <property type="entry name" value="Mur-like, catalytic domain"/>
    <property type="match status" value="1"/>
</dbReference>
<dbReference type="OrthoDB" id="9804126at2"/>
<keyword evidence="12" id="KW-0961">Cell wall biogenesis/degradation</keyword>
<evidence type="ECO:0000256" key="13">
    <source>
        <dbReference type="ARBA" id="ARBA00047833"/>
    </source>
</evidence>
<dbReference type="NCBIfam" id="TIGR01082">
    <property type="entry name" value="murC"/>
    <property type="match status" value="1"/>
</dbReference>
<evidence type="ECO:0000256" key="3">
    <source>
        <dbReference type="ARBA" id="ARBA00012211"/>
    </source>
</evidence>
<keyword evidence="8" id="KW-0067">ATP-binding</keyword>
<evidence type="ECO:0000256" key="5">
    <source>
        <dbReference type="ARBA" id="ARBA00022598"/>
    </source>
</evidence>
<dbReference type="GO" id="GO:0071555">
    <property type="term" value="P:cell wall organization"/>
    <property type="evidence" value="ECO:0007669"/>
    <property type="project" value="UniProtKB-KW"/>
</dbReference>
<keyword evidence="5 18" id="KW-0436">Ligase</keyword>
<sequence>MAKKETERFVKEETERLAKERTEEFVKGEMERLRKGRTEGLIKGCPGELVKGDGEDLGRNLALFSYHFVGVGGIGMSAIAQVLKEQGHTVSGSDRNYDKHITPYVFSKLLSQGISLHPQDGSGVNENTHFIVISSAIEEENPDIKKARLLNKKIIKRANLLAEIFNHKYGIAIGGTNGKTTVSSMVSYILDYANLSPTIIIGGCIKNYVDKVHLGNAKTGTSDIIAIEADESDGSIVSYTPQTSVITNVSKDHNTIEEISKMFVTLSENTRKLLILNADCPHLRTIHFKHKNIVTYGLHNGAALSAKNITYKPFQTLFDVNGQSFEIHLPGSYNVSNALAAIAVARSLNIPDSKTSVALKQFRGIQRRMDSIGEVHGIRVIDDYAHNPEKVKAAIQAVKLHYKRIIAIFQPHGYGPANFMKEELVEAFVTALSSQDILFMPEIYYAGGTASKNISSADIIQQVSKAGKKAFFIEKRDDIIPIIEGQTHEGDCILVMGARDYTLTEFCEKILQGLIQKKMLKNYSIQEMKQNRI</sequence>
<dbReference type="EMBL" id="BAFH01000001">
    <property type="protein sequence ID" value="GAB60792.1"/>
    <property type="molecule type" value="Genomic_DNA"/>
</dbReference>
<keyword evidence="10" id="KW-0573">Peptidoglycan synthesis</keyword>
<evidence type="ECO:0000259" key="15">
    <source>
        <dbReference type="Pfam" id="PF01225"/>
    </source>
</evidence>
<evidence type="ECO:0000256" key="4">
    <source>
        <dbReference type="ARBA" id="ARBA00022490"/>
    </source>
</evidence>
<evidence type="ECO:0000256" key="9">
    <source>
        <dbReference type="ARBA" id="ARBA00022960"/>
    </source>
</evidence>
<comment type="catalytic activity">
    <reaction evidence="13">
        <text>UDP-N-acetyl-alpha-D-muramate + L-alanine + ATP = UDP-N-acetyl-alpha-D-muramoyl-L-alanine + ADP + phosphate + H(+)</text>
        <dbReference type="Rhea" id="RHEA:23372"/>
        <dbReference type="ChEBI" id="CHEBI:15378"/>
        <dbReference type="ChEBI" id="CHEBI:30616"/>
        <dbReference type="ChEBI" id="CHEBI:43474"/>
        <dbReference type="ChEBI" id="CHEBI:57972"/>
        <dbReference type="ChEBI" id="CHEBI:70757"/>
        <dbReference type="ChEBI" id="CHEBI:83898"/>
        <dbReference type="ChEBI" id="CHEBI:456216"/>
        <dbReference type="EC" id="6.3.2.8"/>
    </reaction>
</comment>
<proteinExistence type="predicted"/>
<dbReference type="InterPro" id="IPR036565">
    <property type="entry name" value="Mur-like_cat_sf"/>
</dbReference>